<dbReference type="KEGG" id="gaz:Pan241w_56660"/>
<keyword evidence="2" id="KW-1185">Reference proteome</keyword>
<reference evidence="1 2" key="1">
    <citation type="submission" date="2019-02" db="EMBL/GenBank/DDBJ databases">
        <title>Deep-cultivation of Planctomycetes and their phenomic and genomic characterization uncovers novel biology.</title>
        <authorList>
            <person name="Wiegand S."/>
            <person name="Jogler M."/>
            <person name="Boedeker C."/>
            <person name="Pinto D."/>
            <person name="Vollmers J."/>
            <person name="Rivas-Marin E."/>
            <person name="Kohn T."/>
            <person name="Peeters S.H."/>
            <person name="Heuer A."/>
            <person name="Rast P."/>
            <person name="Oberbeckmann S."/>
            <person name="Bunk B."/>
            <person name="Jeske O."/>
            <person name="Meyerdierks A."/>
            <person name="Storesund J.E."/>
            <person name="Kallscheuer N."/>
            <person name="Luecker S."/>
            <person name="Lage O.M."/>
            <person name="Pohl T."/>
            <person name="Merkel B.J."/>
            <person name="Hornburger P."/>
            <person name="Mueller R.-W."/>
            <person name="Bruemmer F."/>
            <person name="Labrenz M."/>
            <person name="Spormann A.M."/>
            <person name="Op den Camp H."/>
            <person name="Overmann J."/>
            <person name="Amann R."/>
            <person name="Jetten M.S.M."/>
            <person name="Mascher T."/>
            <person name="Medema M.H."/>
            <person name="Devos D.P."/>
            <person name="Kaster A.-K."/>
            <person name="Ovreas L."/>
            <person name="Rohde M."/>
            <person name="Galperin M.Y."/>
            <person name="Jogler C."/>
        </authorList>
    </citation>
    <scope>NUCLEOTIDE SEQUENCE [LARGE SCALE GENOMIC DNA]</scope>
    <source>
        <strain evidence="1 2">Pan241w</strain>
    </source>
</reference>
<protein>
    <submittedName>
        <fullName evidence="1">Uncharacterized protein</fullName>
    </submittedName>
</protein>
<dbReference type="EMBL" id="CP036269">
    <property type="protein sequence ID" value="QDT45541.1"/>
    <property type="molecule type" value="Genomic_DNA"/>
</dbReference>
<evidence type="ECO:0000313" key="1">
    <source>
        <dbReference type="EMBL" id="QDT45541.1"/>
    </source>
</evidence>
<dbReference type="Proteomes" id="UP000317171">
    <property type="component" value="Chromosome"/>
</dbReference>
<name>A0A517RNS4_9PLAN</name>
<proteinExistence type="predicted"/>
<accession>A0A517RNS4</accession>
<organism evidence="1 2">
    <name type="scientific">Gimesia alba</name>
    <dbReference type="NCBI Taxonomy" id="2527973"/>
    <lineage>
        <taxon>Bacteria</taxon>
        <taxon>Pseudomonadati</taxon>
        <taxon>Planctomycetota</taxon>
        <taxon>Planctomycetia</taxon>
        <taxon>Planctomycetales</taxon>
        <taxon>Planctomycetaceae</taxon>
        <taxon>Gimesia</taxon>
    </lineage>
</organism>
<gene>
    <name evidence="1" type="ORF">Pan241w_56660</name>
</gene>
<sequence length="52" mass="6148">MLLRVASNFRQSSMAFLTVDFLSKLRVFFTFPSQKTLPFPEQPDNRIIQNNR</sequence>
<evidence type="ECO:0000313" key="2">
    <source>
        <dbReference type="Proteomes" id="UP000317171"/>
    </source>
</evidence>
<dbReference type="AlphaFoldDB" id="A0A517RNS4"/>